<evidence type="ECO:0000256" key="1">
    <source>
        <dbReference type="ARBA" id="ARBA00004604"/>
    </source>
</evidence>
<evidence type="ECO:0000256" key="6">
    <source>
        <dbReference type="SAM" id="MobiDB-lite"/>
    </source>
</evidence>
<feature type="domain" description="RRM" evidence="7">
    <location>
        <begin position="123"/>
        <end position="217"/>
    </location>
</feature>
<evidence type="ECO:0000256" key="5">
    <source>
        <dbReference type="PROSITE-ProRule" id="PRU00176"/>
    </source>
</evidence>
<feature type="compositionally biased region" description="Basic and acidic residues" evidence="6">
    <location>
        <begin position="11"/>
        <end position="31"/>
    </location>
</feature>
<accession>A0A8S1FAV9</accession>
<keyword evidence="9" id="KW-1185">Reference proteome</keyword>
<dbReference type="InterPro" id="IPR034221">
    <property type="entry name" value="RBM34_RRM2"/>
</dbReference>
<gene>
    <name evidence="8" type="ORF">CBOVIS_LOCUS11014</name>
</gene>
<evidence type="ECO:0000259" key="7">
    <source>
        <dbReference type="PROSITE" id="PS50102"/>
    </source>
</evidence>
<dbReference type="AlphaFoldDB" id="A0A8S1FAV9"/>
<dbReference type="Gene3D" id="3.30.70.330">
    <property type="match status" value="2"/>
</dbReference>
<dbReference type="InterPro" id="IPR012677">
    <property type="entry name" value="Nucleotide-bd_a/b_plait_sf"/>
</dbReference>
<dbReference type="InterPro" id="IPR000504">
    <property type="entry name" value="RRM_dom"/>
</dbReference>
<feature type="compositionally biased region" description="Basic residues" evidence="6">
    <location>
        <begin position="350"/>
        <end position="372"/>
    </location>
</feature>
<protein>
    <recommendedName>
        <fullName evidence="7">RRM domain-containing protein</fullName>
    </recommendedName>
</protein>
<dbReference type="SMART" id="SM00360">
    <property type="entry name" value="RRM"/>
    <property type="match status" value="2"/>
</dbReference>
<dbReference type="GO" id="GO:0005730">
    <property type="term" value="C:nucleolus"/>
    <property type="evidence" value="ECO:0007669"/>
    <property type="project" value="UniProtKB-SubCell"/>
</dbReference>
<evidence type="ECO:0000313" key="9">
    <source>
        <dbReference type="Proteomes" id="UP000494206"/>
    </source>
</evidence>
<dbReference type="Pfam" id="PF00076">
    <property type="entry name" value="RRM_1"/>
    <property type="match status" value="2"/>
</dbReference>
<dbReference type="OrthoDB" id="442677at2759"/>
<comment type="subcellular location">
    <subcellularLocation>
        <location evidence="1">Nucleus</location>
        <location evidence="1">Nucleolus</location>
    </subcellularLocation>
</comment>
<evidence type="ECO:0000256" key="2">
    <source>
        <dbReference type="ARBA" id="ARBA00007077"/>
    </source>
</evidence>
<feature type="region of interest" description="Disordered" evidence="6">
    <location>
        <begin position="1"/>
        <end position="31"/>
    </location>
</feature>
<evidence type="ECO:0000256" key="4">
    <source>
        <dbReference type="ARBA" id="ARBA00023242"/>
    </source>
</evidence>
<feature type="region of interest" description="Disordered" evidence="6">
    <location>
        <begin position="337"/>
        <end position="372"/>
    </location>
</feature>
<keyword evidence="3 5" id="KW-0694">RNA-binding</keyword>
<dbReference type="SUPFAM" id="SSF54928">
    <property type="entry name" value="RNA-binding domain, RBD"/>
    <property type="match status" value="2"/>
</dbReference>
<dbReference type="GO" id="GO:0019843">
    <property type="term" value="F:rRNA binding"/>
    <property type="evidence" value="ECO:0007669"/>
    <property type="project" value="TreeGrafter"/>
</dbReference>
<evidence type="ECO:0000313" key="8">
    <source>
        <dbReference type="EMBL" id="CAB3409354.1"/>
    </source>
</evidence>
<dbReference type="PANTHER" id="PTHR23236">
    <property type="entry name" value="EUKARYOTIC TRANSLATION INITIATION FACTOR 4B/4H"/>
    <property type="match status" value="1"/>
</dbReference>
<dbReference type="PROSITE" id="PS50102">
    <property type="entry name" value="RRM"/>
    <property type="match status" value="2"/>
</dbReference>
<proteinExistence type="inferred from homology"/>
<dbReference type="PANTHER" id="PTHR23236:SF25">
    <property type="entry name" value="RNA-BINDING PROTEIN 34"/>
    <property type="match status" value="1"/>
</dbReference>
<feature type="compositionally biased region" description="Basic residues" evidence="6">
    <location>
        <begin position="1"/>
        <end position="10"/>
    </location>
</feature>
<dbReference type="Proteomes" id="UP000494206">
    <property type="component" value="Unassembled WGS sequence"/>
</dbReference>
<keyword evidence="4" id="KW-0539">Nucleus</keyword>
<sequence>MVKKVIKRKKEAKEEKVADEQPKEKKNKMEESAVEYQAGGLASLFGKSTDGAVVAEEVVHGDTVIEKPKKRSFVAKVEETAKESEAGADGEVATKEPTSFRKCQRENRKKLKETRKNVDESAQTIFVGNVPLTMNVKKIRKIFTKFGKIDSIRMRGIIPKTEKVSKRVAHMTGKFNENQNSLIFYVKFNEVESVEKALEYNGTNLDDHIIRVDKCTGKTEFSKDVAVFVGNLPFELTDEALFKFFDENVGPVASVRIVRDPATGKGKGFAFVNFKDDASASLALGMETIKMDKRVIRITRILKKPKIQKIAAAKKRAPKDKANVEIEGKLKNFKFSTKKTRTDEQNERRAMKKSQKKAIRKKMNAKKGRLMS</sequence>
<feature type="compositionally biased region" description="Basic and acidic residues" evidence="6">
    <location>
        <begin position="340"/>
        <end position="349"/>
    </location>
</feature>
<name>A0A8S1FAV9_9PELO</name>
<feature type="domain" description="RRM" evidence="7">
    <location>
        <begin position="225"/>
        <end position="303"/>
    </location>
</feature>
<comment type="similarity">
    <text evidence="2">Belongs to the RRM RBM34 family.</text>
</comment>
<dbReference type="GO" id="GO:0000463">
    <property type="term" value="P:maturation of LSU-rRNA from tricistronic rRNA transcript (SSU-rRNA, 5.8S rRNA, LSU-rRNA)"/>
    <property type="evidence" value="ECO:0007669"/>
    <property type="project" value="TreeGrafter"/>
</dbReference>
<dbReference type="CDD" id="cd12394">
    <property type="entry name" value="RRM1_RBM34"/>
    <property type="match status" value="1"/>
</dbReference>
<evidence type="ECO:0000256" key="3">
    <source>
        <dbReference type="ARBA" id="ARBA00022884"/>
    </source>
</evidence>
<dbReference type="EMBL" id="CADEPM010000008">
    <property type="protein sequence ID" value="CAB3409354.1"/>
    <property type="molecule type" value="Genomic_DNA"/>
</dbReference>
<dbReference type="CDD" id="cd12395">
    <property type="entry name" value="RRM2_RBM34"/>
    <property type="match status" value="1"/>
</dbReference>
<reference evidence="8 9" key="1">
    <citation type="submission" date="2020-04" db="EMBL/GenBank/DDBJ databases">
        <authorList>
            <person name="Laetsch R D."/>
            <person name="Stevens L."/>
            <person name="Kumar S."/>
            <person name="Blaxter L. M."/>
        </authorList>
    </citation>
    <scope>NUCLEOTIDE SEQUENCE [LARGE SCALE GENOMIC DNA]</scope>
</reference>
<dbReference type="InterPro" id="IPR035979">
    <property type="entry name" value="RBD_domain_sf"/>
</dbReference>
<organism evidence="8 9">
    <name type="scientific">Caenorhabditis bovis</name>
    <dbReference type="NCBI Taxonomy" id="2654633"/>
    <lineage>
        <taxon>Eukaryota</taxon>
        <taxon>Metazoa</taxon>
        <taxon>Ecdysozoa</taxon>
        <taxon>Nematoda</taxon>
        <taxon>Chromadorea</taxon>
        <taxon>Rhabditida</taxon>
        <taxon>Rhabditina</taxon>
        <taxon>Rhabditomorpha</taxon>
        <taxon>Rhabditoidea</taxon>
        <taxon>Rhabditidae</taxon>
        <taxon>Peloderinae</taxon>
        <taxon>Caenorhabditis</taxon>
    </lineage>
</organism>
<comment type="caution">
    <text evidence="8">The sequence shown here is derived from an EMBL/GenBank/DDBJ whole genome shotgun (WGS) entry which is preliminary data.</text>
</comment>